<evidence type="ECO:0000313" key="1">
    <source>
        <dbReference type="EMBL" id="MFD1873612.1"/>
    </source>
</evidence>
<evidence type="ECO:0000313" key="2">
    <source>
        <dbReference type="Proteomes" id="UP001597197"/>
    </source>
</evidence>
<gene>
    <name evidence="1" type="ORF">ACFSDX_14290</name>
</gene>
<reference evidence="2" key="1">
    <citation type="journal article" date="2019" name="Int. J. Syst. Evol. Microbiol.">
        <title>The Global Catalogue of Microorganisms (GCM) 10K type strain sequencing project: providing services to taxonomists for standard genome sequencing and annotation.</title>
        <authorList>
            <consortium name="The Broad Institute Genomics Platform"/>
            <consortium name="The Broad Institute Genome Sequencing Center for Infectious Disease"/>
            <person name="Wu L."/>
            <person name="Ma J."/>
        </authorList>
    </citation>
    <scope>NUCLEOTIDE SEQUENCE [LARGE SCALE GENOMIC DNA]</scope>
    <source>
        <strain evidence="2">CGMCC 1.15795</strain>
    </source>
</reference>
<sequence length="241" mass="26428">MRPSATKSILLFGMGVLSLGACRKDQAEPSQPDYADWYALRAPEGRAIQAVAGNIDSTLVISTRFAIYQTKDRGRTWLTSDYKDRLGVEGFLQRADTLLAMTATTGAATPTSIAYAISPTYFSLNQGATWQKYTWRGRYNQEPKTALNRTASPAGIGYEMEFRLTPTQPGSSTNYVETIGVKNAVGARLLLPLDHTITSITFDKQSRLYVTASAALCGKRENFAFCGEQNGVLYVSKKPQP</sequence>
<dbReference type="RefSeq" id="WP_382314651.1">
    <property type="nucleotide sequence ID" value="NZ_JBHUFD010000005.1"/>
</dbReference>
<dbReference type="PROSITE" id="PS51257">
    <property type="entry name" value="PROKAR_LIPOPROTEIN"/>
    <property type="match status" value="1"/>
</dbReference>
<keyword evidence="2" id="KW-1185">Reference proteome</keyword>
<dbReference type="SUPFAM" id="SSF50939">
    <property type="entry name" value="Sialidases"/>
    <property type="match status" value="1"/>
</dbReference>
<dbReference type="InterPro" id="IPR036278">
    <property type="entry name" value="Sialidase_sf"/>
</dbReference>
<protein>
    <recommendedName>
        <fullName evidence="3">Exo-alpha-sialidase</fullName>
    </recommendedName>
</protein>
<proteinExistence type="predicted"/>
<dbReference type="EMBL" id="JBHUFD010000005">
    <property type="protein sequence ID" value="MFD1873612.1"/>
    <property type="molecule type" value="Genomic_DNA"/>
</dbReference>
<organism evidence="1 2">
    <name type="scientific">Hymenobacter bucti</name>
    <dbReference type="NCBI Taxonomy" id="1844114"/>
    <lineage>
        <taxon>Bacteria</taxon>
        <taxon>Pseudomonadati</taxon>
        <taxon>Bacteroidota</taxon>
        <taxon>Cytophagia</taxon>
        <taxon>Cytophagales</taxon>
        <taxon>Hymenobacteraceae</taxon>
        <taxon>Hymenobacter</taxon>
    </lineage>
</organism>
<dbReference type="Proteomes" id="UP001597197">
    <property type="component" value="Unassembled WGS sequence"/>
</dbReference>
<accession>A0ABW4QVY0</accession>
<name>A0ABW4QVY0_9BACT</name>
<evidence type="ECO:0008006" key="3">
    <source>
        <dbReference type="Google" id="ProtNLM"/>
    </source>
</evidence>
<comment type="caution">
    <text evidence="1">The sequence shown here is derived from an EMBL/GenBank/DDBJ whole genome shotgun (WGS) entry which is preliminary data.</text>
</comment>